<dbReference type="EMBL" id="FMAU01000012">
    <property type="protein sequence ID" value="SCC37011.1"/>
    <property type="molecule type" value="Genomic_DNA"/>
</dbReference>
<feature type="chain" id="PRO_5039265469" evidence="2">
    <location>
        <begin position="23"/>
        <end position="466"/>
    </location>
</feature>
<dbReference type="Pfam" id="PF13519">
    <property type="entry name" value="VWA_2"/>
    <property type="match status" value="1"/>
</dbReference>
<dbReference type="AlphaFoldDB" id="A0A0V8H510"/>
<protein>
    <submittedName>
        <fullName evidence="4">Ca-activated chloride channel family protein</fullName>
    </submittedName>
</protein>
<feature type="domain" description="VWFA" evidence="3">
    <location>
        <begin position="164"/>
        <end position="359"/>
    </location>
</feature>
<dbReference type="PROSITE" id="PS51257">
    <property type="entry name" value="PROKAR_LIPOPROTEIN"/>
    <property type="match status" value="1"/>
</dbReference>
<feature type="signal peptide" evidence="2">
    <location>
        <begin position="1"/>
        <end position="22"/>
    </location>
</feature>
<organism evidence="4 5">
    <name type="scientific">[Bacillus] enclensis</name>
    <dbReference type="NCBI Taxonomy" id="1402860"/>
    <lineage>
        <taxon>Bacteria</taxon>
        <taxon>Bacillati</taxon>
        <taxon>Bacillota</taxon>
        <taxon>Bacilli</taxon>
        <taxon>Bacillales</taxon>
        <taxon>Bacillaceae</taxon>
        <taxon>Rossellomorea</taxon>
    </lineage>
</organism>
<dbReference type="RefSeq" id="WP_058300056.1">
    <property type="nucleotide sequence ID" value="NZ_FMAU01000012.1"/>
</dbReference>
<evidence type="ECO:0000259" key="3">
    <source>
        <dbReference type="PROSITE" id="PS50234"/>
    </source>
</evidence>
<dbReference type="PROSITE" id="PS50234">
    <property type="entry name" value="VWFA"/>
    <property type="match status" value="1"/>
</dbReference>
<dbReference type="Gene3D" id="3.40.50.410">
    <property type="entry name" value="von Willebrand factor, type A domain"/>
    <property type="match status" value="1"/>
</dbReference>
<proteinExistence type="predicted"/>
<evidence type="ECO:0000256" key="1">
    <source>
        <dbReference type="SAM" id="MobiDB-lite"/>
    </source>
</evidence>
<evidence type="ECO:0000256" key="2">
    <source>
        <dbReference type="SAM" id="SignalP"/>
    </source>
</evidence>
<feature type="region of interest" description="Disordered" evidence="1">
    <location>
        <begin position="26"/>
        <end position="62"/>
    </location>
</feature>
<sequence length="466" mass="52554">MFEKYKLNVLFVMLLAALVVVTGCQESEQSDSKQSKTTSNSSEKSNEETESGSNNESDKYEVIKNSPKAPVTMEEIINYHSGPFANKLFRDEEDQAMIVKELEKLPDLNGTEGEEIYDAYWNTLVQMFARDYKDPNQLVESLKIKSFGSPEIDDPRYQFKENLNVEIILDASGSMKAQVDGKSKMELAKEAIANFTETLPGDANVALRVYGHKGSGSDKDKELSCKANEKVFGFSNYDKDKMSKTLNDIQPKGWTPVADSLQKANEDLSEYPADQNTNIIYLVSDGIETCDGNPVTEAKELKESNVKPIVNVLGFDVDAAGQKQLQEVAHTADGSYANVYDLDGLTNEFDRAKEIAEKWESWKTKALGKNLTEKVLNTSDIFQFASDWGSNNLEETNNLRGSLLYLRENERVTGEAYSYLAEKVDGRRKNIISMKKEFEKDMHNLNSANFEEMNRIINEKYNTNKE</sequence>
<evidence type="ECO:0000313" key="4">
    <source>
        <dbReference type="EMBL" id="SCC37011.1"/>
    </source>
</evidence>
<keyword evidence="2" id="KW-0732">Signal</keyword>
<dbReference type="OrthoDB" id="9783818at2"/>
<dbReference type="SMART" id="SM00327">
    <property type="entry name" value="VWA"/>
    <property type="match status" value="1"/>
</dbReference>
<dbReference type="InterPro" id="IPR002035">
    <property type="entry name" value="VWF_A"/>
</dbReference>
<reference evidence="5" key="1">
    <citation type="submission" date="2016-08" db="EMBL/GenBank/DDBJ databases">
        <authorList>
            <person name="Varghese N."/>
            <person name="Submissions Spin"/>
        </authorList>
    </citation>
    <scope>NUCLEOTIDE SEQUENCE [LARGE SCALE GENOMIC DNA]</scope>
    <source>
        <strain evidence="5">SGD-1123</strain>
    </source>
</reference>
<keyword evidence="5" id="KW-1185">Reference proteome</keyword>
<dbReference type="SUPFAM" id="SSF53300">
    <property type="entry name" value="vWA-like"/>
    <property type="match status" value="1"/>
</dbReference>
<name>A0A0V8H510_9BACI</name>
<dbReference type="InterPro" id="IPR036465">
    <property type="entry name" value="vWFA_dom_sf"/>
</dbReference>
<accession>A0A0V8H510</accession>
<dbReference type="Proteomes" id="UP000181997">
    <property type="component" value="Unassembled WGS sequence"/>
</dbReference>
<gene>
    <name evidence="4" type="ORF">GA0061094_4373</name>
</gene>
<evidence type="ECO:0000313" key="5">
    <source>
        <dbReference type="Proteomes" id="UP000181997"/>
    </source>
</evidence>